<proteinExistence type="predicted"/>
<organism evidence="3 4">
    <name type="scientific">Chryseobacterium gambrini</name>
    <dbReference type="NCBI Taxonomy" id="373672"/>
    <lineage>
        <taxon>Bacteria</taxon>
        <taxon>Pseudomonadati</taxon>
        <taxon>Bacteroidota</taxon>
        <taxon>Flavobacteriia</taxon>
        <taxon>Flavobacteriales</taxon>
        <taxon>Weeksellaceae</taxon>
        <taxon>Chryseobacterium group</taxon>
        <taxon>Chryseobacterium</taxon>
    </lineage>
</organism>
<keyword evidence="1" id="KW-0732">Signal</keyword>
<feature type="chain" id="PRO_5012884980" description="DUF4394 domain-containing protein" evidence="1">
    <location>
        <begin position="20"/>
        <end position="501"/>
    </location>
</feature>
<gene>
    <name evidence="3" type="ORF">SAMN05421785_102228</name>
</gene>
<accession>A0A1N7LH21</accession>
<sequence>MRKLLHLCTVLFSTIILFSCDDSDDMMSTDMNMPVQGPDLMAYGLTANNELVAFNANNPKMFTSKTAVTGVVSGEKLMSIDFRPATGELYALSNASKLYIINTSNASARAVSTTAFSPAVSGTIASIDFNPTVDRIRLVSNTGQNLRLHPETGAVAATDMNINGGGTPAVTGVAYTNSKSGASSTVLYDIDMTSGKLFKQDPPNNGTLVEVGSLGTTFTGQAAFDIKYDNGAALLALNNNLHLLDLSTGKATNIGMLQQQIIDLAIPTEPVAYAVDNSNNLQIFNPNSPMPVSKAITGLQTGESILGIDFRPLNGQLYALGSSSRLYTINLGTGAATAVGTSPFATLLAGTDFGFDFNPTVDKIRVVSNTGQNLRLDPVTGGITAADGMLNPGTPMIGAAAYTNNFAGATSTTLFVIDHNTDKLYQQNPPNNGTLVETGSLGINITSANGFDIGSMSQKAYLLATVGTATKVYSINTSTGAATAVSDFPNAVRGFAVGLGF</sequence>
<dbReference type="InterPro" id="IPR025507">
    <property type="entry name" value="DUF4394"/>
</dbReference>
<dbReference type="SUPFAM" id="SSF50998">
    <property type="entry name" value="Quinoprotein alcohol dehydrogenase-like"/>
    <property type="match status" value="1"/>
</dbReference>
<dbReference type="RefSeq" id="WP_076390703.1">
    <property type="nucleotide sequence ID" value="NZ_FTOV01000002.1"/>
</dbReference>
<evidence type="ECO:0000259" key="2">
    <source>
        <dbReference type="Pfam" id="PF14339"/>
    </source>
</evidence>
<dbReference type="Proteomes" id="UP000185781">
    <property type="component" value="Unassembled WGS sequence"/>
</dbReference>
<dbReference type="PROSITE" id="PS51257">
    <property type="entry name" value="PROKAR_LIPOPROTEIN"/>
    <property type="match status" value="1"/>
</dbReference>
<evidence type="ECO:0000313" key="3">
    <source>
        <dbReference type="EMBL" id="SIS73076.1"/>
    </source>
</evidence>
<evidence type="ECO:0000256" key="1">
    <source>
        <dbReference type="SAM" id="SignalP"/>
    </source>
</evidence>
<evidence type="ECO:0000313" key="4">
    <source>
        <dbReference type="Proteomes" id="UP000185781"/>
    </source>
</evidence>
<dbReference type="SUPFAM" id="SSF63829">
    <property type="entry name" value="Calcium-dependent phosphotriesterase"/>
    <property type="match status" value="1"/>
</dbReference>
<dbReference type="InterPro" id="IPR011047">
    <property type="entry name" value="Quinoprotein_ADH-like_sf"/>
</dbReference>
<dbReference type="Pfam" id="PF14339">
    <property type="entry name" value="DUF4394"/>
    <property type="match status" value="2"/>
</dbReference>
<reference evidence="3 4" key="1">
    <citation type="submission" date="2017-01" db="EMBL/GenBank/DDBJ databases">
        <authorList>
            <person name="Mah S.A."/>
            <person name="Swanson W.J."/>
            <person name="Moy G.W."/>
            <person name="Vacquier V.D."/>
        </authorList>
    </citation>
    <scope>NUCLEOTIDE SEQUENCE [LARGE SCALE GENOMIC DNA]</scope>
    <source>
        <strain evidence="3 4">DSM 18014</strain>
    </source>
</reference>
<feature type="domain" description="DUF4394" evidence="2">
    <location>
        <begin position="51"/>
        <end position="265"/>
    </location>
</feature>
<dbReference type="STRING" id="373672.SAMN05421785_102228"/>
<name>A0A1N7LH21_9FLAO</name>
<dbReference type="EMBL" id="FTOV01000002">
    <property type="protein sequence ID" value="SIS73076.1"/>
    <property type="molecule type" value="Genomic_DNA"/>
</dbReference>
<dbReference type="AlphaFoldDB" id="A0A1N7LH21"/>
<dbReference type="OrthoDB" id="531718at2"/>
<protein>
    <recommendedName>
        <fullName evidence="2">DUF4394 domain-containing protein</fullName>
    </recommendedName>
</protein>
<feature type="signal peptide" evidence="1">
    <location>
        <begin position="1"/>
        <end position="19"/>
    </location>
</feature>
<feature type="domain" description="DUF4394" evidence="2">
    <location>
        <begin position="281"/>
        <end position="496"/>
    </location>
</feature>